<feature type="region of interest" description="Disordered" evidence="1">
    <location>
        <begin position="46"/>
        <end position="80"/>
    </location>
</feature>
<dbReference type="EMBL" id="CATQJA010002709">
    <property type="protein sequence ID" value="CAJ0586799.1"/>
    <property type="molecule type" value="Genomic_DNA"/>
</dbReference>
<dbReference type="Proteomes" id="UP001177023">
    <property type="component" value="Unassembled WGS sequence"/>
</dbReference>
<evidence type="ECO:0000313" key="2">
    <source>
        <dbReference type="EMBL" id="CAJ0586799.1"/>
    </source>
</evidence>
<feature type="compositionally biased region" description="Basic residues" evidence="1">
    <location>
        <begin position="129"/>
        <end position="141"/>
    </location>
</feature>
<name>A0AA36DIK6_9BILA</name>
<feature type="compositionally biased region" description="Polar residues" evidence="1">
    <location>
        <begin position="98"/>
        <end position="111"/>
    </location>
</feature>
<gene>
    <name evidence="2" type="ORF">MSPICULIGERA_LOCUS24784</name>
</gene>
<sequence length="217" mass="24014">MATAGRNRSLFSPQPIVVSLNGLSEHSTGPPSPSFDILSMEMEDNLRDLAMTPYPEKPGRHTAGSSASDRSVSFREPLTNPDIPLGGHCSLYAGVQVSARSPRSARSTVSNHSRRPSRTLSHSTPTSPMRKKLPYHDRKTRREIRRENQQLKLNPPASAPPNGQVVIQMRKSQLSSLLARLAADDDDTLVSIFVDKDKVLTRQQYTAMKKKNPPGFF</sequence>
<reference evidence="2" key="1">
    <citation type="submission" date="2023-06" db="EMBL/GenBank/DDBJ databases">
        <authorList>
            <person name="Delattre M."/>
        </authorList>
    </citation>
    <scope>NUCLEOTIDE SEQUENCE</scope>
    <source>
        <strain evidence="2">AF72</strain>
    </source>
</reference>
<accession>A0AA36DIK6</accession>
<feature type="region of interest" description="Disordered" evidence="1">
    <location>
        <begin position="97"/>
        <end position="141"/>
    </location>
</feature>
<evidence type="ECO:0000313" key="3">
    <source>
        <dbReference type="Proteomes" id="UP001177023"/>
    </source>
</evidence>
<comment type="caution">
    <text evidence="2">The sequence shown here is derived from an EMBL/GenBank/DDBJ whole genome shotgun (WGS) entry which is preliminary data.</text>
</comment>
<feature type="non-terminal residue" evidence="2">
    <location>
        <position position="1"/>
    </location>
</feature>
<evidence type="ECO:0000256" key="1">
    <source>
        <dbReference type="SAM" id="MobiDB-lite"/>
    </source>
</evidence>
<organism evidence="2 3">
    <name type="scientific">Mesorhabditis spiculigera</name>
    <dbReference type="NCBI Taxonomy" id="96644"/>
    <lineage>
        <taxon>Eukaryota</taxon>
        <taxon>Metazoa</taxon>
        <taxon>Ecdysozoa</taxon>
        <taxon>Nematoda</taxon>
        <taxon>Chromadorea</taxon>
        <taxon>Rhabditida</taxon>
        <taxon>Rhabditina</taxon>
        <taxon>Rhabditomorpha</taxon>
        <taxon>Rhabditoidea</taxon>
        <taxon>Rhabditidae</taxon>
        <taxon>Mesorhabditinae</taxon>
        <taxon>Mesorhabditis</taxon>
    </lineage>
</organism>
<keyword evidence="3" id="KW-1185">Reference proteome</keyword>
<dbReference type="AlphaFoldDB" id="A0AA36DIK6"/>
<proteinExistence type="predicted"/>
<protein>
    <submittedName>
        <fullName evidence="2">Uncharacterized protein</fullName>
    </submittedName>
</protein>
<feature type="compositionally biased region" description="Polar residues" evidence="1">
    <location>
        <begin position="118"/>
        <end position="127"/>
    </location>
</feature>